<evidence type="ECO:0000256" key="8">
    <source>
        <dbReference type="PIRNR" id="PIRNR000194"/>
    </source>
</evidence>
<evidence type="ECO:0000259" key="10">
    <source>
        <dbReference type="PROSITE" id="PS51330"/>
    </source>
</evidence>
<protein>
    <recommendedName>
        <fullName evidence="3 8">Dihydrofolate reductase</fullName>
        <ecNumber evidence="3 8">1.5.1.3</ecNumber>
    </recommendedName>
</protein>
<dbReference type="CDD" id="cd00209">
    <property type="entry name" value="DHFR"/>
    <property type="match status" value="1"/>
</dbReference>
<dbReference type="Proteomes" id="UP001494588">
    <property type="component" value="Unassembled WGS sequence"/>
</dbReference>
<proteinExistence type="inferred from homology"/>
<evidence type="ECO:0000256" key="6">
    <source>
        <dbReference type="ARBA" id="ARBA00023002"/>
    </source>
</evidence>
<dbReference type="InterPro" id="IPR001796">
    <property type="entry name" value="DHFR_dom"/>
</dbReference>
<evidence type="ECO:0000256" key="5">
    <source>
        <dbReference type="ARBA" id="ARBA00022857"/>
    </source>
</evidence>
<dbReference type="PANTHER" id="PTHR48069:SF3">
    <property type="entry name" value="DIHYDROFOLATE REDUCTASE"/>
    <property type="match status" value="1"/>
</dbReference>
<comment type="function">
    <text evidence="7 8">Key enzyme in folate metabolism. Catalyzes an essential reaction for de novo glycine and purine synthesis, and for DNA precursor synthesis.</text>
</comment>
<keyword evidence="5 8" id="KW-0521">NADP</keyword>
<evidence type="ECO:0000313" key="11">
    <source>
        <dbReference type="EMBL" id="MEM5291767.1"/>
    </source>
</evidence>
<evidence type="ECO:0000256" key="2">
    <source>
        <dbReference type="ARBA" id="ARBA00009539"/>
    </source>
</evidence>
<comment type="catalytic activity">
    <reaction evidence="8">
        <text>(6S)-5,6,7,8-tetrahydrofolate + NADP(+) = 7,8-dihydrofolate + NADPH + H(+)</text>
        <dbReference type="Rhea" id="RHEA:15009"/>
        <dbReference type="ChEBI" id="CHEBI:15378"/>
        <dbReference type="ChEBI" id="CHEBI:57451"/>
        <dbReference type="ChEBI" id="CHEBI:57453"/>
        <dbReference type="ChEBI" id="CHEBI:57783"/>
        <dbReference type="ChEBI" id="CHEBI:58349"/>
        <dbReference type="EC" id="1.5.1.3"/>
    </reaction>
</comment>
<dbReference type="EC" id="1.5.1.3" evidence="3 8"/>
<name>A0ABU9QQP5_9BURK</name>
<dbReference type="PRINTS" id="PR00070">
    <property type="entry name" value="DHFR"/>
</dbReference>
<dbReference type="Gene3D" id="3.40.430.10">
    <property type="entry name" value="Dihydrofolate Reductase, subunit A"/>
    <property type="match status" value="1"/>
</dbReference>
<dbReference type="PANTHER" id="PTHR48069">
    <property type="entry name" value="DIHYDROFOLATE REDUCTASE"/>
    <property type="match status" value="1"/>
</dbReference>
<gene>
    <name evidence="11" type="ORF">V4C55_39230</name>
</gene>
<dbReference type="InterPro" id="IPR024072">
    <property type="entry name" value="DHFR-like_dom_sf"/>
</dbReference>
<organism evidence="11 12">
    <name type="scientific">Paraburkholderia sabiae</name>
    <dbReference type="NCBI Taxonomy" id="273251"/>
    <lineage>
        <taxon>Bacteria</taxon>
        <taxon>Pseudomonadati</taxon>
        <taxon>Pseudomonadota</taxon>
        <taxon>Betaproteobacteria</taxon>
        <taxon>Burkholderiales</taxon>
        <taxon>Burkholderiaceae</taxon>
        <taxon>Paraburkholderia</taxon>
    </lineage>
</organism>
<evidence type="ECO:0000256" key="1">
    <source>
        <dbReference type="ARBA" id="ARBA00004903"/>
    </source>
</evidence>
<dbReference type="InterPro" id="IPR017925">
    <property type="entry name" value="DHFR_CS"/>
</dbReference>
<dbReference type="EMBL" id="JAZHGC010000059">
    <property type="protein sequence ID" value="MEM5291767.1"/>
    <property type="molecule type" value="Genomic_DNA"/>
</dbReference>
<evidence type="ECO:0000256" key="4">
    <source>
        <dbReference type="ARBA" id="ARBA00022563"/>
    </source>
</evidence>
<dbReference type="SUPFAM" id="SSF53597">
    <property type="entry name" value="Dihydrofolate reductase-like"/>
    <property type="match status" value="1"/>
</dbReference>
<keyword evidence="12" id="KW-1185">Reference proteome</keyword>
<evidence type="ECO:0000256" key="7">
    <source>
        <dbReference type="ARBA" id="ARBA00025067"/>
    </source>
</evidence>
<reference evidence="11 12" key="1">
    <citation type="submission" date="2024-01" db="EMBL/GenBank/DDBJ databases">
        <title>The diversity of rhizobia nodulating Mimosa spp. in eleven states of Brazil covering several biomes is determined by host plant, location, and edaphic factors.</title>
        <authorList>
            <person name="Rouws L."/>
            <person name="Barauna A."/>
            <person name="Beukes C."/>
            <person name="De Faria S.M."/>
            <person name="Gross E."/>
            <person name="Dos Reis Junior F.B."/>
            <person name="Simon M."/>
            <person name="Maluk M."/>
            <person name="Odee D.W."/>
            <person name="Kenicer G."/>
            <person name="Young J.P.W."/>
            <person name="Reis V.M."/>
            <person name="Zilli J."/>
            <person name="James E.K."/>
        </authorList>
    </citation>
    <scope>NUCLEOTIDE SEQUENCE [LARGE SCALE GENOMIC DNA]</scope>
    <source>
        <strain evidence="11 12">JPY77</strain>
    </source>
</reference>
<sequence>MTTLTLIVARARNGVIGRDNQLPWRLPEDLAFFKRTTMGAPIVMGRKTHESIGRVLPGRRNIVVTRDAARRFEGCDTVTNLDDALALAARDGAAEVFLIGGAQLYEEGLRRAGKMIVTEIHADFEGDAWFPAPDAALWEEVSRETHVAKEPNDFEYAFVIYRRVGA</sequence>
<comment type="caution">
    <text evidence="11">The sequence shown here is derived from an EMBL/GenBank/DDBJ whole genome shotgun (WGS) entry which is preliminary data.</text>
</comment>
<evidence type="ECO:0000256" key="3">
    <source>
        <dbReference type="ARBA" id="ARBA00012856"/>
    </source>
</evidence>
<feature type="domain" description="DHFR" evidence="10">
    <location>
        <begin position="3"/>
        <end position="163"/>
    </location>
</feature>
<dbReference type="RefSeq" id="WP_201653330.1">
    <property type="nucleotide sequence ID" value="NZ_CAJHCS010000017.1"/>
</dbReference>
<dbReference type="GO" id="GO:0004146">
    <property type="term" value="F:dihydrofolate reductase activity"/>
    <property type="evidence" value="ECO:0007669"/>
    <property type="project" value="UniProtKB-EC"/>
</dbReference>
<evidence type="ECO:0000256" key="9">
    <source>
        <dbReference type="RuleBase" id="RU004474"/>
    </source>
</evidence>
<evidence type="ECO:0000313" key="12">
    <source>
        <dbReference type="Proteomes" id="UP001494588"/>
    </source>
</evidence>
<keyword evidence="4 8" id="KW-0554">One-carbon metabolism</keyword>
<dbReference type="PIRSF" id="PIRSF000194">
    <property type="entry name" value="DHFR"/>
    <property type="match status" value="1"/>
</dbReference>
<dbReference type="Pfam" id="PF00186">
    <property type="entry name" value="DHFR_1"/>
    <property type="match status" value="1"/>
</dbReference>
<accession>A0ABU9QQP5</accession>
<dbReference type="PROSITE" id="PS00075">
    <property type="entry name" value="DHFR_1"/>
    <property type="match status" value="1"/>
</dbReference>
<dbReference type="InterPro" id="IPR012259">
    <property type="entry name" value="DHFR"/>
</dbReference>
<comment type="pathway">
    <text evidence="1 8">Cofactor biosynthesis; tetrahydrofolate biosynthesis; 5,6,7,8-tetrahydrofolate from 7,8-dihydrofolate: step 1/1.</text>
</comment>
<dbReference type="PROSITE" id="PS51330">
    <property type="entry name" value="DHFR_2"/>
    <property type="match status" value="1"/>
</dbReference>
<keyword evidence="6 8" id="KW-0560">Oxidoreductase</keyword>
<comment type="similarity">
    <text evidence="2 8 9">Belongs to the dihydrofolate reductase family.</text>
</comment>